<evidence type="ECO:0000313" key="1">
    <source>
        <dbReference type="EMBL" id="QHT23628.1"/>
    </source>
</evidence>
<sequence length="454" mass="53816">MKLTKSSELLLEFFKNHKCIPVVSSNNISKKIFRTLYSDICDANNYLESVKRERNGMLYKKTIQHIKSKNDLPAFKNFPSNIFTKEVQHHIDVNMKLIVRYSLQMFNRKINIHFIIGRKDYKDSDSKTLKYEKYVNCILLWTYILNKYSSIHCSKDWNIYLYFTSLEKQLPNKNIHLQDNILNYNHINTGFTTTCPQISEIVIFRKEEWFKVFIHESFHNFALDFSDMNVTELNKAVLDIFPIKTDGNLFEAYTEFWAEMINICFCSYFYLKQGPVDGFDGFLSNVDILLQYERIYSFFQLNKVLHYMGLTYKNVYSKDKTSAVLRETLYKENTNIFAYYVVKCILINNYNGFLSWCYQHNVGGVGGNIIQFSKTQQNLYDFYLFIKKNYKTASFENNVDCMEKYMLKWQKKLYFYTGHGNNGGGDGDGDDGKVNYSQLYYLVNNMRMSIFELE</sequence>
<protein>
    <submittedName>
        <fullName evidence="1">Uncharacterized protein</fullName>
    </submittedName>
</protein>
<accession>A0A6C0E4C2</accession>
<name>A0A6C0E4C2_9ZZZZ</name>
<reference evidence="1" key="1">
    <citation type="journal article" date="2020" name="Nature">
        <title>Giant virus diversity and host interactions through global metagenomics.</title>
        <authorList>
            <person name="Schulz F."/>
            <person name="Roux S."/>
            <person name="Paez-Espino D."/>
            <person name="Jungbluth S."/>
            <person name="Walsh D.A."/>
            <person name="Denef V.J."/>
            <person name="McMahon K.D."/>
            <person name="Konstantinidis K.T."/>
            <person name="Eloe-Fadrosh E.A."/>
            <person name="Kyrpides N.C."/>
            <person name="Woyke T."/>
        </authorList>
    </citation>
    <scope>NUCLEOTIDE SEQUENCE</scope>
    <source>
        <strain evidence="1">GVMAG-M-3300023179-116</strain>
    </source>
</reference>
<dbReference type="EMBL" id="MN739733">
    <property type="protein sequence ID" value="QHT23628.1"/>
    <property type="molecule type" value="Genomic_DNA"/>
</dbReference>
<organism evidence="1">
    <name type="scientific">viral metagenome</name>
    <dbReference type="NCBI Taxonomy" id="1070528"/>
    <lineage>
        <taxon>unclassified sequences</taxon>
        <taxon>metagenomes</taxon>
        <taxon>organismal metagenomes</taxon>
    </lineage>
</organism>
<dbReference type="AlphaFoldDB" id="A0A6C0E4C2"/>
<proteinExistence type="predicted"/>